<evidence type="ECO:0000256" key="1">
    <source>
        <dbReference type="SAM" id="MobiDB-lite"/>
    </source>
</evidence>
<evidence type="ECO:0000313" key="3">
    <source>
        <dbReference type="Proteomes" id="UP000037035"/>
    </source>
</evidence>
<proteinExistence type="predicted"/>
<sequence length="114" mass="12779">MHKEFQKRKQVLTSAHLGTDMSKGESIPQQDLIDLTNEADDEEDDPKTQASSAHKTPAKLCPTLNKELSLGPNGSHLDLKSYDSPSTCKPHTHSRYLMRMLSILNLLYLQPSPH</sequence>
<organism evidence="2 3">
    <name type="scientific">Puccinia sorghi</name>
    <dbReference type="NCBI Taxonomy" id="27349"/>
    <lineage>
        <taxon>Eukaryota</taxon>
        <taxon>Fungi</taxon>
        <taxon>Dikarya</taxon>
        <taxon>Basidiomycota</taxon>
        <taxon>Pucciniomycotina</taxon>
        <taxon>Pucciniomycetes</taxon>
        <taxon>Pucciniales</taxon>
        <taxon>Pucciniaceae</taxon>
        <taxon>Puccinia</taxon>
    </lineage>
</organism>
<comment type="caution">
    <text evidence="2">The sequence shown here is derived from an EMBL/GenBank/DDBJ whole genome shotgun (WGS) entry which is preliminary data.</text>
</comment>
<dbReference type="Proteomes" id="UP000037035">
    <property type="component" value="Unassembled WGS sequence"/>
</dbReference>
<feature type="region of interest" description="Disordered" evidence="1">
    <location>
        <begin position="1"/>
        <end position="67"/>
    </location>
</feature>
<dbReference type="AlphaFoldDB" id="A0A0L6V3M8"/>
<accession>A0A0L6V3M8</accession>
<keyword evidence="3" id="KW-1185">Reference proteome</keyword>
<dbReference type="EMBL" id="LAVV01007799">
    <property type="protein sequence ID" value="KNZ54745.1"/>
    <property type="molecule type" value="Genomic_DNA"/>
</dbReference>
<dbReference type="VEuPathDB" id="FungiDB:VP01_2868g1"/>
<reference evidence="2 3" key="1">
    <citation type="submission" date="2015-08" db="EMBL/GenBank/DDBJ databases">
        <title>Next Generation Sequencing and Analysis of the Genome of Puccinia sorghi L Schw, the Causal Agent of Maize Common Rust.</title>
        <authorList>
            <person name="Rochi L."/>
            <person name="Burguener G."/>
            <person name="Darino M."/>
            <person name="Turjanski A."/>
            <person name="Kreff E."/>
            <person name="Dieguez M.J."/>
            <person name="Sacco F."/>
        </authorList>
    </citation>
    <scope>NUCLEOTIDE SEQUENCE [LARGE SCALE GENOMIC DNA]</scope>
    <source>
        <strain evidence="2 3">RO10H11247</strain>
    </source>
</reference>
<evidence type="ECO:0000313" key="2">
    <source>
        <dbReference type="EMBL" id="KNZ54745.1"/>
    </source>
</evidence>
<feature type="compositionally biased region" description="Basic residues" evidence="1">
    <location>
        <begin position="1"/>
        <end position="10"/>
    </location>
</feature>
<gene>
    <name evidence="2" type="ORF">VP01_2868g1</name>
</gene>
<name>A0A0L6V3M8_9BASI</name>
<protein>
    <submittedName>
        <fullName evidence="2">Uncharacterized protein</fullName>
    </submittedName>
</protein>